<name>A0A913Y0D3_EXADI</name>
<keyword evidence="3" id="KW-1185">Reference proteome</keyword>
<evidence type="ECO:0000313" key="2">
    <source>
        <dbReference type="EnsemblMetazoa" id="XP_020912104.1"/>
    </source>
</evidence>
<feature type="compositionally biased region" description="Acidic residues" evidence="1">
    <location>
        <begin position="165"/>
        <end position="191"/>
    </location>
</feature>
<feature type="compositionally biased region" description="Basic and acidic residues" evidence="1">
    <location>
        <begin position="105"/>
        <end position="114"/>
    </location>
</feature>
<feature type="compositionally biased region" description="Basic residues" evidence="1">
    <location>
        <begin position="91"/>
        <end position="104"/>
    </location>
</feature>
<dbReference type="GeneID" id="110249856"/>
<proteinExistence type="predicted"/>
<feature type="region of interest" description="Disordered" evidence="1">
    <location>
        <begin position="141"/>
        <end position="202"/>
    </location>
</feature>
<dbReference type="EnsemblMetazoa" id="XM_021056445.2">
    <property type="protein sequence ID" value="XP_020912104.1"/>
    <property type="gene ID" value="LOC110249856"/>
</dbReference>
<reference evidence="2" key="1">
    <citation type="submission" date="2022-11" db="UniProtKB">
        <authorList>
            <consortium name="EnsemblMetazoa"/>
        </authorList>
    </citation>
    <scope>IDENTIFICATION</scope>
</reference>
<dbReference type="AlphaFoldDB" id="A0A913Y0D3"/>
<dbReference type="KEGG" id="epa:110249856"/>
<accession>A0A913Y0D3</accession>
<sequence>METLLTLHVENQHAVTHFKRDTFTLYEYALIFGSSVAEAVKRVSKWAATYYTHRDSYYKRPSTSSFSSPHVNIPRPPSQVLSRNEEAKMRAWAKRHGKCVRQRNVRQDNTKDRSGTLPLNLYETETVLNPLDLKLLCSSQTEVQEDQEEADGHDSSENLQLENQQSEEYEQEDSYSDSESDSDDEVEDESVDSVTTTAMNLLEPTRLGRVRRLTKRMSDYLQM</sequence>
<dbReference type="OrthoDB" id="5988049at2759"/>
<dbReference type="Proteomes" id="UP000887567">
    <property type="component" value="Unplaced"/>
</dbReference>
<protein>
    <submittedName>
        <fullName evidence="2">Uncharacterized protein</fullName>
    </submittedName>
</protein>
<evidence type="ECO:0000313" key="3">
    <source>
        <dbReference type="Proteomes" id="UP000887567"/>
    </source>
</evidence>
<feature type="compositionally biased region" description="Polar residues" evidence="1">
    <location>
        <begin position="61"/>
        <end position="70"/>
    </location>
</feature>
<dbReference type="RefSeq" id="XP_020912104.1">
    <property type="nucleotide sequence ID" value="XM_021056445.2"/>
</dbReference>
<organism evidence="2 3">
    <name type="scientific">Exaiptasia diaphana</name>
    <name type="common">Tropical sea anemone</name>
    <name type="synonym">Aiptasia pulchella</name>
    <dbReference type="NCBI Taxonomy" id="2652724"/>
    <lineage>
        <taxon>Eukaryota</taxon>
        <taxon>Metazoa</taxon>
        <taxon>Cnidaria</taxon>
        <taxon>Anthozoa</taxon>
        <taxon>Hexacorallia</taxon>
        <taxon>Actiniaria</taxon>
        <taxon>Aiptasiidae</taxon>
        <taxon>Exaiptasia</taxon>
    </lineage>
</organism>
<evidence type="ECO:0000256" key="1">
    <source>
        <dbReference type="SAM" id="MobiDB-lite"/>
    </source>
</evidence>
<feature type="region of interest" description="Disordered" evidence="1">
    <location>
        <begin position="61"/>
        <end position="117"/>
    </location>
</feature>